<dbReference type="InterPro" id="IPR050109">
    <property type="entry name" value="HTH-type_TetR-like_transc_reg"/>
</dbReference>
<gene>
    <name evidence="6" type="ORF">FEA48_27400</name>
</gene>
<dbReference type="RefSeq" id="WP_138216615.1">
    <property type="nucleotide sequence ID" value="NZ_VASG01000009.1"/>
</dbReference>
<dbReference type="Pfam" id="PF21306">
    <property type="entry name" value="TetR_C_40"/>
    <property type="match status" value="1"/>
</dbReference>
<dbReference type="Gene3D" id="1.10.357.10">
    <property type="entry name" value="Tetracycline Repressor, domain 2"/>
    <property type="match status" value="1"/>
</dbReference>
<organism evidence="6 7">
    <name type="scientific">Pseudomonas nitroreducens</name>
    <dbReference type="NCBI Taxonomy" id="46680"/>
    <lineage>
        <taxon>Bacteria</taxon>
        <taxon>Pseudomonadati</taxon>
        <taxon>Pseudomonadota</taxon>
        <taxon>Gammaproteobacteria</taxon>
        <taxon>Pseudomonadales</taxon>
        <taxon>Pseudomonadaceae</taxon>
        <taxon>Pseudomonas</taxon>
    </lineage>
</organism>
<dbReference type="Proteomes" id="UP000307510">
    <property type="component" value="Unassembled WGS sequence"/>
</dbReference>
<proteinExistence type="predicted"/>
<dbReference type="PANTHER" id="PTHR30055:SF238">
    <property type="entry name" value="MYCOFACTOCIN BIOSYNTHESIS TRANSCRIPTIONAL REGULATOR MFTR-RELATED"/>
    <property type="match status" value="1"/>
</dbReference>
<evidence type="ECO:0000313" key="6">
    <source>
        <dbReference type="EMBL" id="TLP70032.1"/>
    </source>
</evidence>
<evidence type="ECO:0000313" key="7">
    <source>
        <dbReference type="Proteomes" id="UP000307510"/>
    </source>
</evidence>
<dbReference type="EMBL" id="VASG01000009">
    <property type="protein sequence ID" value="TLP70032.1"/>
    <property type="molecule type" value="Genomic_DNA"/>
</dbReference>
<protein>
    <submittedName>
        <fullName evidence="6">TetR/AcrR family transcriptional regulator</fullName>
    </submittedName>
</protein>
<dbReference type="InterPro" id="IPR001647">
    <property type="entry name" value="HTH_TetR"/>
</dbReference>
<dbReference type="GO" id="GO:0003700">
    <property type="term" value="F:DNA-binding transcription factor activity"/>
    <property type="evidence" value="ECO:0007669"/>
    <property type="project" value="TreeGrafter"/>
</dbReference>
<accession>A0A5R8ZUH7</accession>
<dbReference type="GO" id="GO:0000976">
    <property type="term" value="F:transcription cis-regulatory region binding"/>
    <property type="evidence" value="ECO:0007669"/>
    <property type="project" value="TreeGrafter"/>
</dbReference>
<evidence type="ECO:0000256" key="1">
    <source>
        <dbReference type="ARBA" id="ARBA00023015"/>
    </source>
</evidence>
<sequence>METLNPVQRRIHQAALRLFAEKGASQVNISDLAQEAGVARGTIYNNLQSIDDLFQHVASHLAAEMHQRVVKSFGETSDPALRLANGIRFFIRRAHEEQHWGAFISRFSMSEESLRGMWFGPPTADLLSGLASGRYSFRQEQLPSAISMIAGSVLSSIFLVLEGHRTWRQAGSDSAELTLRALGVAPEEARSLSTGELPVLPPAD</sequence>
<dbReference type="Pfam" id="PF00440">
    <property type="entry name" value="TetR_N"/>
    <property type="match status" value="1"/>
</dbReference>
<dbReference type="InterPro" id="IPR049513">
    <property type="entry name" value="TetR_C_40"/>
</dbReference>
<dbReference type="PRINTS" id="PR00455">
    <property type="entry name" value="HTHTETR"/>
</dbReference>
<dbReference type="SUPFAM" id="SSF46689">
    <property type="entry name" value="Homeodomain-like"/>
    <property type="match status" value="1"/>
</dbReference>
<keyword evidence="3" id="KW-0804">Transcription</keyword>
<evidence type="ECO:0000256" key="4">
    <source>
        <dbReference type="PROSITE-ProRule" id="PRU00335"/>
    </source>
</evidence>
<name>A0A5R8ZUH7_PSENT</name>
<feature type="DNA-binding region" description="H-T-H motif" evidence="4">
    <location>
        <begin position="28"/>
        <end position="47"/>
    </location>
</feature>
<reference evidence="6 7" key="1">
    <citation type="submission" date="2019-05" db="EMBL/GenBank/DDBJ databases">
        <authorList>
            <person name="Moore K."/>
            <person name="O'Neill P."/>
            <person name="Farbos A."/>
            <person name="Studholme D.J."/>
        </authorList>
    </citation>
    <scope>NUCLEOTIDE SEQUENCE [LARGE SCALE GENOMIC DNA]</scope>
    <source>
        <strain evidence="6 7">DSM 9128</strain>
    </source>
</reference>
<evidence type="ECO:0000259" key="5">
    <source>
        <dbReference type="PROSITE" id="PS50977"/>
    </source>
</evidence>
<keyword evidence="1" id="KW-0805">Transcription regulation</keyword>
<reference evidence="7" key="2">
    <citation type="submission" date="2019-06" db="EMBL/GenBank/DDBJ databases">
        <title>AzeR, a transcriptional regulator that responds to azelaic acid in Pseudomonas nitroreducens.</title>
        <authorList>
            <person name="Bez C."/>
            <person name="Javvadi S.G."/>
            <person name="Bertani I."/>
            <person name="Devescovi G."/>
            <person name="Studholme D.J."/>
            <person name="Geller A."/>
            <person name="Levy A."/>
            <person name="Venturi V."/>
        </authorList>
    </citation>
    <scope>NUCLEOTIDE SEQUENCE [LARGE SCALE GENOMIC DNA]</scope>
    <source>
        <strain evidence="7">DSM 9128</strain>
    </source>
</reference>
<evidence type="ECO:0000256" key="3">
    <source>
        <dbReference type="ARBA" id="ARBA00023163"/>
    </source>
</evidence>
<dbReference type="PANTHER" id="PTHR30055">
    <property type="entry name" value="HTH-TYPE TRANSCRIPTIONAL REGULATOR RUTR"/>
    <property type="match status" value="1"/>
</dbReference>
<comment type="caution">
    <text evidence="6">The sequence shown here is derived from an EMBL/GenBank/DDBJ whole genome shotgun (WGS) entry which is preliminary data.</text>
</comment>
<dbReference type="AlphaFoldDB" id="A0A5R8ZUH7"/>
<evidence type="ECO:0000256" key="2">
    <source>
        <dbReference type="ARBA" id="ARBA00023125"/>
    </source>
</evidence>
<keyword evidence="2 4" id="KW-0238">DNA-binding</keyword>
<dbReference type="PROSITE" id="PS50977">
    <property type="entry name" value="HTH_TETR_2"/>
    <property type="match status" value="1"/>
</dbReference>
<dbReference type="InterPro" id="IPR009057">
    <property type="entry name" value="Homeodomain-like_sf"/>
</dbReference>
<feature type="domain" description="HTH tetR-type" evidence="5">
    <location>
        <begin position="5"/>
        <end position="65"/>
    </location>
</feature>